<gene>
    <name evidence="1" type="ORF">SDC9_201039</name>
</gene>
<name>A0A645IPU1_9ZZZZ</name>
<comment type="caution">
    <text evidence="1">The sequence shown here is derived from an EMBL/GenBank/DDBJ whole genome shotgun (WGS) entry which is preliminary data.</text>
</comment>
<protein>
    <submittedName>
        <fullName evidence="1">Uncharacterized protein</fullName>
    </submittedName>
</protein>
<dbReference type="AlphaFoldDB" id="A0A645IPU1"/>
<organism evidence="1">
    <name type="scientific">bioreactor metagenome</name>
    <dbReference type="NCBI Taxonomy" id="1076179"/>
    <lineage>
        <taxon>unclassified sequences</taxon>
        <taxon>metagenomes</taxon>
        <taxon>ecological metagenomes</taxon>
    </lineage>
</organism>
<accession>A0A645IPU1</accession>
<proteinExistence type="predicted"/>
<sequence length="160" mass="17257">MQQAEHGMRAHLAVCHIGRGGECHQAAVTPYRVGQAFAQIQREQRAVARHGLQPRGLHVLQAAQHACQRAGEVCVRIAIAPHRHPPALVDVQMAVGADGHVAYLRLQAFERATGKRLPHERLQTLVHPTKARAAPSGKHEPGDFLDGDGGDWLVVAVVAG</sequence>
<dbReference type="EMBL" id="VSSQ01120448">
    <property type="protein sequence ID" value="MPN53375.1"/>
    <property type="molecule type" value="Genomic_DNA"/>
</dbReference>
<reference evidence="1" key="1">
    <citation type="submission" date="2019-08" db="EMBL/GenBank/DDBJ databases">
        <authorList>
            <person name="Kucharzyk K."/>
            <person name="Murdoch R.W."/>
            <person name="Higgins S."/>
            <person name="Loffler F."/>
        </authorList>
    </citation>
    <scope>NUCLEOTIDE SEQUENCE</scope>
</reference>
<evidence type="ECO:0000313" key="1">
    <source>
        <dbReference type="EMBL" id="MPN53375.1"/>
    </source>
</evidence>